<accession>A0A2T7NDB6</accession>
<dbReference type="GO" id="GO:0003682">
    <property type="term" value="F:chromatin binding"/>
    <property type="evidence" value="ECO:0007669"/>
    <property type="project" value="TreeGrafter"/>
</dbReference>
<dbReference type="Proteomes" id="UP000245119">
    <property type="component" value="Linkage Group LG14"/>
</dbReference>
<evidence type="ECO:0000313" key="6">
    <source>
        <dbReference type="Proteomes" id="UP000245119"/>
    </source>
</evidence>
<proteinExistence type="inferred from homology"/>
<sequence length="1291" mass="146842">MPMPTVRRRAAKETGASSGQSHAAEPASEIEPSSEVSVPENDSDSDFEESKVVGKGKRKRKDEGPPAKRKKGEIPSATRKKSQEEERGSGSLFEVVKTGKASLQAVVDDWIEGYKLDRNAALLELIQFFIQCSGCRGQITPYMYANMEHAEIIRKMTEEFDEESGDYPLIMTGPQWKKFRSGFCEFVQVLVRQCQYSIIYDQYMMDNVISLLTGLTDSQVRAFRHTSTLAAMKLMTALVDVALNLSINLDNTQRQYEAERAKQQNKRAGDRLELLMTKRQELEENQAEIRNMLTYIFKGVFVHRYRDTQPEIRSICMTEIGVWMKKYPNMFLDDSYLKYVGWTLYDKVGDVRNCCLKTLAPLHESPDLASKLELFTNRFKDRIVEMTLDKEYDVAVQAIKLVINILKNSDHVLTDKDCENVYELVYSSHRQVAQAAGEFLNTKLFQRDDEATKHLKTAKGKKRSPNTPLIRDLVQFFIESELHEHAAYLVDSLWEINEMMKDWECMTDLLLEEPGRGEEPLDDRQETSLIEIMVCCVKQAATGESPVGRGPNRKLTAREAKQVAEDKTKLTEHFIVTLPQLLLKYLMDPEKVANLLQIPLYFDLDIYTSSRQEKNLEALLRYLHEIVEKHTDGEVLESCSRCFENLCSEEYAIAGKCDVARKTLIDSLVVKFRDSVQEFFAEGEQPDDEEVFALLASLKRIYAFYCCHDLTNWELWEDLFHIIKTANEGASISEDIICRSVAACSMAILWYRHRINEDNPDKEQMKILKQRLDNYLKNCHDLLFHHHEKVGAEAYVSICDLLIVFSKHLGDNPNLKPLVFEVDRRLQSHLSNFLTEKVFVEDDDDDVDENVKIEELHKRRNFLACFCKLVVYNVISIKVAADMFKHYMKFYNDYGDIIKATLSKAREINKVNTAKTLAMSLTQLYKELQAEQGEIDRSSDAFQSIKELARRFSLSFGLDQVKNREAVAAMHREGIVFSLTLPENSQPTTGAPPNLSFMEVLCEFTNKLMKQDKKTVLNYLNKHLAGGVPANHGDEWQPLWTYRNSLLQGEEQINPITLKQASAKRYGKRRVDASGDISSSSFGDAQTPGPMGMPQMTSTATKRHHPEMDDMSEQGSEADFDDVSRSTGTAGQSGGASVVPPAQVSWMNNQKHQQQQPQQQDVQRQLDPNYSRHMQPLTQTAQMNLSSEGAAISEYDTPSSVSSSSSSQQHSLQYYRHSPHPQAMTSQGHAVMTPQPQQPLTPQQQSQYYPHHAGGGSGGAIFEEGSSSQYIDDTSSSFCPTLLLPIEEQQN</sequence>
<dbReference type="InterPro" id="IPR020839">
    <property type="entry name" value="SCD"/>
</dbReference>
<comment type="similarity">
    <text evidence="1">Belongs to the SCC3 family.</text>
</comment>
<feature type="region of interest" description="Disordered" evidence="3">
    <location>
        <begin position="1"/>
        <end position="90"/>
    </location>
</feature>
<dbReference type="Pfam" id="PF24571">
    <property type="entry name" value="HEAT_SCC3-SA"/>
    <property type="match status" value="1"/>
</dbReference>
<feature type="region of interest" description="Disordered" evidence="3">
    <location>
        <begin position="1193"/>
        <end position="1274"/>
    </location>
</feature>
<dbReference type="PANTHER" id="PTHR11199">
    <property type="entry name" value="STROMAL ANTIGEN"/>
    <property type="match status" value="1"/>
</dbReference>
<dbReference type="Pfam" id="PF08514">
    <property type="entry name" value="STAG"/>
    <property type="match status" value="1"/>
</dbReference>
<feature type="compositionally biased region" description="Low complexity" evidence="3">
    <location>
        <begin position="1199"/>
        <end position="1213"/>
    </location>
</feature>
<keyword evidence="6" id="KW-1185">Reference proteome</keyword>
<feature type="compositionally biased region" description="Acidic residues" evidence="3">
    <location>
        <begin position="1109"/>
        <end position="1121"/>
    </location>
</feature>
<dbReference type="InterPro" id="IPR013721">
    <property type="entry name" value="STAG"/>
</dbReference>
<evidence type="ECO:0000259" key="4">
    <source>
        <dbReference type="PROSITE" id="PS51425"/>
    </source>
</evidence>
<organism evidence="5 6">
    <name type="scientific">Pomacea canaliculata</name>
    <name type="common">Golden apple snail</name>
    <dbReference type="NCBI Taxonomy" id="400727"/>
    <lineage>
        <taxon>Eukaryota</taxon>
        <taxon>Metazoa</taxon>
        <taxon>Spiralia</taxon>
        <taxon>Lophotrochozoa</taxon>
        <taxon>Mollusca</taxon>
        <taxon>Gastropoda</taxon>
        <taxon>Caenogastropoda</taxon>
        <taxon>Architaenioglossa</taxon>
        <taxon>Ampullarioidea</taxon>
        <taxon>Ampullariidae</taxon>
        <taxon>Pomacea</taxon>
    </lineage>
</organism>
<protein>
    <recommendedName>
        <fullName evidence="4">SCD domain-containing protein</fullName>
    </recommendedName>
</protein>
<dbReference type="GO" id="GO:0000785">
    <property type="term" value="C:chromatin"/>
    <property type="evidence" value="ECO:0007669"/>
    <property type="project" value="TreeGrafter"/>
</dbReference>
<name>A0A2T7NDB6_POMCA</name>
<feature type="domain" description="SCD" evidence="4">
    <location>
        <begin position="301"/>
        <end position="386"/>
    </location>
</feature>
<dbReference type="GO" id="GO:0008278">
    <property type="term" value="C:cohesin complex"/>
    <property type="evidence" value="ECO:0007669"/>
    <property type="project" value="TreeGrafter"/>
</dbReference>
<dbReference type="PANTHER" id="PTHR11199:SF0">
    <property type="entry name" value="LD34181P-RELATED"/>
    <property type="match status" value="1"/>
</dbReference>
<feature type="compositionally biased region" description="Low complexity" evidence="3">
    <location>
        <begin position="1233"/>
        <end position="1250"/>
    </location>
</feature>
<dbReference type="InterPro" id="IPR056396">
    <property type="entry name" value="HEAT_SCC3-SA"/>
</dbReference>
<evidence type="ECO:0000313" key="5">
    <source>
        <dbReference type="EMBL" id="PVD19132.1"/>
    </source>
</evidence>
<feature type="compositionally biased region" description="Basic residues" evidence="3">
    <location>
        <begin position="1"/>
        <end position="10"/>
    </location>
</feature>
<gene>
    <name evidence="5" type="ORF">C0Q70_21695</name>
</gene>
<dbReference type="PROSITE" id="PS51425">
    <property type="entry name" value="SCD"/>
    <property type="match status" value="1"/>
</dbReference>
<evidence type="ECO:0000256" key="1">
    <source>
        <dbReference type="ARBA" id="ARBA00005486"/>
    </source>
</evidence>
<dbReference type="InterPro" id="IPR039662">
    <property type="entry name" value="Cohesin_Scc3/SA"/>
</dbReference>
<evidence type="ECO:0000256" key="2">
    <source>
        <dbReference type="SAM" id="Coils"/>
    </source>
</evidence>
<dbReference type="Pfam" id="PF21581">
    <property type="entry name" value="SCD"/>
    <property type="match status" value="1"/>
</dbReference>
<dbReference type="OrthoDB" id="498590at2759"/>
<dbReference type="GO" id="GO:0007062">
    <property type="term" value="P:sister chromatid cohesion"/>
    <property type="evidence" value="ECO:0007669"/>
    <property type="project" value="UniProtKB-ARBA"/>
</dbReference>
<feature type="coiled-coil region" evidence="2">
    <location>
        <begin position="242"/>
        <end position="292"/>
    </location>
</feature>
<dbReference type="GO" id="GO:0005634">
    <property type="term" value="C:nucleus"/>
    <property type="evidence" value="ECO:0007669"/>
    <property type="project" value="TreeGrafter"/>
</dbReference>
<dbReference type="EMBL" id="PZQS01000014">
    <property type="protein sequence ID" value="PVD19132.1"/>
    <property type="molecule type" value="Genomic_DNA"/>
</dbReference>
<feature type="region of interest" description="Disordered" evidence="3">
    <location>
        <begin position="1067"/>
        <end position="1140"/>
    </location>
</feature>
<dbReference type="InterPro" id="IPR016024">
    <property type="entry name" value="ARM-type_fold"/>
</dbReference>
<evidence type="ECO:0000256" key="3">
    <source>
        <dbReference type="SAM" id="MobiDB-lite"/>
    </source>
</evidence>
<keyword evidence="2" id="KW-0175">Coiled coil</keyword>
<dbReference type="STRING" id="400727.A0A2T7NDB6"/>
<reference evidence="5 6" key="1">
    <citation type="submission" date="2018-04" db="EMBL/GenBank/DDBJ databases">
        <title>The genome of golden apple snail Pomacea canaliculata provides insight into stress tolerance and invasive adaptation.</title>
        <authorList>
            <person name="Liu C."/>
            <person name="Liu B."/>
            <person name="Ren Y."/>
            <person name="Zhang Y."/>
            <person name="Wang H."/>
            <person name="Li S."/>
            <person name="Jiang F."/>
            <person name="Yin L."/>
            <person name="Zhang G."/>
            <person name="Qian W."/>
            <person name="Fan W."/>
        </authorList>
    </citation>
    <scope>NUCLEOTIDE SEQUENCE [LARGE SCALE GENOMIC DNA]</scope>
    <source>
        <strain evidence="5">SZHN2017</strain>
        <tissue evidence="5">Muscle</tissue>
    </source>
</reference>
<feature type="compositionally biased region" description="Low complexity" evidence="3">
    <location>
        <begin position="1260"/>
        <end position="1274"/>
    </location>
</feature>
<feature type="compositionally biased region" description="Low complexity" evidence="3">
    <location>
        <begin position="21"/>
        <end position="40"/>
    </location>
</feature>
<dbReference type="SUPFAM" id="SSF48371">
    <property type="entry name" value="ARM repeat"/>
    <property type="match status" value="1"/>
</dbReference>
<comment type="caution">
    <text evidence="5">The sequence shown here is derived from an EMBL/GenBank/DDBJ whole genome shotgun (WGS) entry which is preliminary data.</text>
</comment>